<proteinExistence type="predicted"/>
<name>A0A1B0C3T1_9MUSC</name>
<organism evidence="1 2">
    <name type="scientific">Glossina palpalis gambiensis</name>
    <dbReference type="NCBI Taxonomy" id="67801"/>
    <lineage>
        <taxon>Eukaryota</taxon>
        <taxon>Metazoa</taxon>
        <taxon>Ecdysozoa</taxon>
        <taxon>Arthropoda</taxon>
        <taxon>Hexapoda</taxon>
        <taxon>Insecta</taxon>
        <taxon>Pterygota</taxon>
        <taxon>Neoptera</taxon>
        <taxon>Endopterygota</taxon>
        <taxon>Diptera</taxon>
        <taxon>Brachycera</taxon>
        <taxon>Muscomorpha</taxon>
        <taxon>Hippoboscoidea</taxon>
        <taxon>Glossinidae</taxon>
        <taxon>Glossina</taxon>
    </lineage>
</organism>
<dbReference type="STRING" id="67801.A0A1B0C3T1"/>
<dbReference type="AlphaFoldDB" id="A0A1B0C3T1"/>
<dbReference type="EMBL" id="JXJN01025095">
    <property type="status" value="NOT_ANNOTATED_CDS"/>
    <property type="molecule type" value="Genomic_DNA"/>
</dbReference>
<evidence type="ECO:0000313" key="2">
    <source>
        <dbReference type="Proteomes" id="UP000092460"/>
    </source>
</evidence>
<accession>A0A1B0C3T1</accession>
<dbReference type="GO" id="GO:0006355">
    <property type="term" value="P:regulation of DNA-templated transcription"/>
    <property type="evidence" value="ECO:0007669"/>
    <property type="project" value="InterPro"/>
</dbReference>
<reference evidence="2" key="1">
    <citation type="submission" date="2015-01" db="EMBL/GenBank/DDBJ databases">
        <authorList>
            <person name="Aksoy S."/>
            <person name="Warren W."/>
            <person name="Wilson R.K."/>
        </authorList>
    </citation>
    <scope>NUCLEOTIDE SEQUENCE [LARGE SCALE GENOMIC DNA]</scope>
    <source>
        <strain evidence="2">IAEA</strain>
    </source>
</reference>
<sequence>MFDYSACFKQTVCSITQISYYRIDIVDTYFLVEPTLPRTCVLTLVLVANLHQDSKHRSRPADRDRLDYIRSSLECDPQHVSVCLSKLSKNVCHKYVTSNCDEQTLVHIDLIGFQCLHFFDLLQYEHFRREIVNSQCCKFIDDQAISRLQHYTQKRIKMFNCLNSTQLNAATCGAEINEAQQP</sequence>
<dbReference type="Proteomes" id="UP000092460">
    <property type="component" value="Unassembled WGS sequence"/>
</dbReference>
<dbReference type="EnsemblMetazoa" id="GPPI048342-RA">
    <property type="protein sequence ID" value="GPPI048342-PA"/>
    <property type="gene ID" value="GPPI048342"/>
</dbReference>
<dbReference type="GO" id="GO:0003712">
    <property type="term" value="F:transcription coregulator activity"/>
    <property type="evidence" value="ECO:0007669"/>
    <property type="project" value="InterPro"/>
</dbReference>
<dbReference type="PANTHER" id="PTHR13186">
    <property type="entry name" value="MEDIATOR OF RNA POLYMERASE II TRANSCRIPTION SUBUNIT 31"/>
    <property type="match status" value="1"/>
</dbReference>
<dbReference type="VEuPathDB" id="VectorBase:GPPI048342"/>
<protein>
    <submittedName>
        <fullName evidence="1">Uncharacterized protein</fullName>
    </submittedName>
</protein>
<evidence type="ECO:0000313" key="1">
    <source>
        <dbReference type="EnsemblMetazoa" id="GPPI048342-PA"/>
    </source>
</evidence>
<dbReference type="InterPro" id="IPR008831">
    <property type="entry name" value="Mediator_Med31"/>
</dbReference>
<reference evidence="1" key="2">
    <citation type="submission" date="2020-05" db="UniProtKB">
        <authorList>
            <consortium name="EnsemblMetazoa"/>
        </authorList>
    </citation>
    <scope>IDENTIFICATION</scope>
    <source>
        <strain evidence="1">IAEA</strain>
    </source>
</reference>
<dbReference type="GO" id="GO:0016592">
    <property type="term" value="C:mediator complex"/>
    <property type="evidence" value="ECO:0007669"/>
    <property type="project" value="InterPro"/>
</dbReference>
<keyword evidence="2" id="KW-1185">Reference proteome</keyword>